<dbReference type="PROSITE" id="PS50011">
    <property type="entry name" value="PROTEIN_KINASE_DOM"/>
    <property type="match status" value="1"/>
</dbReference>
<dbReference type="InterPro" id="IPR008271">
    <property type="entry name" value="Ser/Thr_kinase_AS"/>
</dbReference>
<feature type="region of interest" description="Disordered" evidence="5">
    <location>
        <begin position="291"/>
        <end position="324"/>
    </location>
</feature>
<keyword evidence="3 7" id="KW-0418">Kinase</keyword>
<dbReference type="SUPFAM" id="SSF56112">
    <property type="entry name" value="Protein kinase-like (PK-like)"/>
    <property type="match status" value="1"/>
</dbReference>
<comment type="caution">
    <text evidence="7">The sequence shown here is derived from an EMBL/GenBank/DDBJ whole genome shotgun (WGS) entry which is preliminary data.</text>
</comment>
<evidence type="ECO:0000313" key="8">
    <source>
        <dbReference type="Proteomes" id="UP001207654"/>
    </source>
</evidence>
<evidence type="ECO:0000313" key="7">
    <source>
        <dbReference type="EMBL" id="MCY1081796.1"/>
    </source>
</evidence>
<dbReference type="Proteomes" id="UP001207654">
    <property type="component" value="Unassembled WGS sequence"/>
</dbReference>
<dbReference type="CDD" id="cd14014">
    <property type="entry name" value="STKc_PknB_like"/>
    <property type="match status" value="1"/>
</dbReference>
<organism evidence="7 8">
    <name type="scientific">Archangium lansingense</name>
    <dbReference type="NCBI Taxonomy" id="2995310"/>
    <lineage>
        <taxon>Bacteria</taxon>
        <taxon>Pseudomonadati</taxon>
        <taxon>Myxococcota</taxon>
        <taxon>Myxococcia</taxon>
        <taxon>Myxococcales</taxon>
        <taxon>Cystobacterineae</taxon>
        <taxon>Archangiaceae</taxon>
        <taxon>Archangium</taxon>
    </lineage>
</organism>
<evidence type="ECO:0000256" key="3">
    <source>
        <dbReference type="ARBA" id="ARBA00022777"/>
    </source>
</evidence>
<protein>
    <submittedName>
        <fullName evidence="7">Protein kinase</fullName>
    </submittedName>
</protein>
<evidence type="ECO:0000256" key="5">
    <source>
        <dbReference type="SAM" id="MobiDB-lite"/>
    </source>
</evidence>
<dbReference type="InterPro" id="IPR000719">
    <property type="entry name" value="Prot_kinase_dom"/>
</dbReference>
<dbReference type="EMBL" id="JAPNKA010000001">
    <property type="protein sequence ID" value="MCY1081796.1"/>
    <property type="molecule type" value="Genomic_DNA"/>
</dbReference>
<proteinExistence type="predicted"/>
<dbReference type="PANTHER" id="PTHR43289">
    <property type="entry name" value="MITOGEN-ACTIVATED PROTEIN KINASE KINASE KINASE 20-RELATED"/>
    <property type="match status" value="1"/>
</dbReference>
<name>A0ABT4AJC1_9BACT</name>
<feature type="domain" description="Protein kinase" evidence="6">
    <location>
        <begin position="17"/>
        <end position="288"/>
    </location>
</feature>
<keyword evidence="1" id="KW-0808">Transferase</keyword>
<keyword evidence="2" id="KW-0547">Nucleotide-binding</keyword>
<dbReference type="PROSITE" id="PS00108">
    <property type="entry name" value="PROTEIN_KINASE_ST"/>
    <property type="match status" value="1"/>
</dbReference>
<sequence>MGLTLRHPDIDEMIGDYKIVGLLGAGGLGIVYKVERGGRFFALKLLLVSTLDGRGKREIGILIHLENPGVVRYVGSDFWPDPVIGHPYIVMEFVPGDTLFAFAYNQNPSARKATRIVLDAALTLGEVHAAGVFHRDVKPENILIREGSERPILIDFGIGSLASAPTVTGSQLPPGTEEFRSPEQIRFQRANPDGAGQYEYGPTDEMWALGVTYYWLLTDVFPFGERTDPGGLDGLRERILSHRPEAPHVVNPRVPLAASLLCMRMLAERPEDRFPVVATLCAALNESLSNAENDATWDPPLGDPDDPQLTTTVEDPERQEASEQRRAFLRAVKRRPRRGRPLPKRDRVFFLPEQMAAPKVPAAAANPDEIPTVDAPGVAPTPAEHELPVKSAPVPPARELEPAAAAPQLRRAAWRLGLAGAVLLVAVVVLSVGANLGEPSSLGRISEAGPELPLPPTSPSHHATDAGVRGREVAPDAKALESLPGGDATPVGAQLPASTANAMLRTSAQTPKNETPKTQRQGAGFRLPVKPAAVAVCALLDGGCTAPASQVRPEPPAVSCPEGWQETHERLHVKSRGLATLKGYKHEPGEVARVKDGPATLRVESVDGLPENTLLLGTLQLGEERLFGTFTQAQIPGAGTVPVCLVIGLDTQAPFVDERGKNYVCGSGLGVCLDPGSKPGNAKVYPRFQLHWPTRF</sequence>
<feature type="compositionally biased region" description="Basic and acidic residues" evidence="5">
    <location>
        <begin position="315"/>
        <end position="324"/>
    </location>
</feature>
<reference evidence="7 8" key="1">
    <citation type="submission" date="2022-11" db="EMBL/GenBank/DDBJ databases">
        <title>Minimal conservation of predation-associated metabolite biosynthetic gene clusters underscores biosynthetic potential of Myxococcota including descriptions for ten novel species: Archangium lansinium sp. nov., Myxococcus landrumus sp. nov., Nannocystis bai.</title>
        <authorList>
            <person name="Ahearne A."/>
            <person name="Stevens C."/>
            <person name="Phillips K."/>
        </authorList>
    </citation>
    <scope>NUCLEOTIDE SEQUENCE [LARGE SCALE GENOMIC DNA]</scope>
    <source>
        <strain evidence="7 8">MIWBW</strain>
    </source>
</reference>
<dbReference type="RefSeq" id="WP_267540383.1">
    <property type="nucleotide sequence ID" value="NZ_JAPNKA010000001.1"/>
</dbReference>
<feature type="region of interest" description="Disordered" evidence="5">
    <location>
        <begin position="506"/>
        <end position="526"/>
    </location>
</feature>
<keyword evidence="4" id="KW-0067">ATP-binding</keyword>
<evidence type="ECO:0000256" key="1">
    <source>
        <dbReference type="ARBA" id="ARBA00022679"/>
    </source>
</evidence>
<evidence type="ECO:0000256" key="2">
    <source>
        <dbReference type="ARBA" id="ARBA00022741"/>
    </source>
</evidence>
<dbReference type="SMART" id="SM00220">
    <property type="entry name" value="S_TKc"/>
    <property type="match status" value="1"/>
</dbReference>
<evidence type="ECO:0000256" key="4">
    <source>
        <dbReference type="ARBA" id="ARBA00022840"/>
    </source>
</evidence>
<dbReference type="GO" id="GO:0016301">
    <property type="term" value="F:kinase activity"/>
    <property type="evidence" value="ECO:0007669"/>
    <property type="project" value="UniProtKB-KW"/>
</dbReference>
<feature type="compositionally biased region" description="Polar residues" evidence="5">
    <location>
        <begin position="506"/>
        <end position="521"/>
    </location>
</feature>
<keyword evidence="8" id="KW-1185">Reference proteome</keyword>
<feature type="region of interest" description="Disordered" evidence="5">
    <location>
        <begin position="447"/>
        <end position="469"/>
    </location>
</feature>
<evidence type="ECO:0000259" key="6">
    <source>
        <dbReference type="PROSITE" id="PS50011"/>
    </source>
</evidence>
<dbReference type="PANTHER" id="PTHR43289:SF6">
    <property type="entry name" value="SERINE_THREONINE-PROTEIN KINASE NEKL-3"/>
    <property type="match status" value="1"/>
</dbReference>
<dbReference type="Pfam" id="PF00069">
    <property type="entry name" value="Pkinase"/>
    <property type="match status" value="1"/>
</dbReference>
<dbReference type="Gene3D" id="1.10.510.10">
    <property type="entry name" value="Transferase(Phosphotransferase) domain 1"/>
    <property type="match status" value="1"/>
</dbReference>
<accession>A0ABT4AJC1</accession>
<dbReference type="InterPro" id="IPR011009">
    <property type="entry name" value="Kinase-like_dom_sf"/>
</dbReference>
<gene>
    <name evidence="7" type="ORF">OV287_45845</name>
</gene>